<feature type="compositionally biased region" description="Polar residues" evidence="1">
    <location>
        <begin position="200"/>
        <end position="217"/>
    </location>
</feature>
<feature type="region of interest" description="Disordered" evidence="1">
    <location>
        <begin position="40"/>
        <end position="72"/>
    </location>
</feature>
<gene>
    <name evidence="2" type="ORF">K458DRAFT_387271</name>
</gene>
<feature type="compositionally biased region" description="Gly residues" evidence="1">
    <location>
        <begin position="59"/>
        <end position="68"/>
    </location>
</feature>
<dbReference type="EMBL" id="MU005577">
    <property type="protein sequence ID" value="KAF2686265.1"/>
    <property type="molecule type" value="Genomic_DNA"/>
</dbReference>
<name>A0A6G1J7Q8_9PLEO</name>
<sequence>MATVTAARNTLSLETAGRLLPVNLASRLVGGGMGVAFVHHGGASKPHSLERRRAPPGQTSGGGHGGASLAGLSGIANSRRSARDPLLGLLSVRPGSYMLIRPLKRTGDPSHWPRHRQAWGGAGGSTSGRLGLRQLAQNGHAAVPSGPQNLAASVSPYPGQPELLQKKIVGFAAMDSRPPGLVSNLQTQTPQERAPEPDKNSSLAVFPSFTSSNGRGQTTNLACALKYRE</sequence>
<evidence type="ECO:0000313" key="3">
    <source>
        <dbReference type="Proteomes" id="UP000799291"/>
    </source>
</evidence>
<evidence type="ECO:0000313" key="2">
    <source>
        <dbReference type="EMBL" id="KAF2686265.1"/>
    </source>
</evidence>
<reference evidence="2" key="1">
    <citation type="journal article" date="2020" name="Stud. Mycol.">
        <title>101 Dothideomycetes genomes: a test case for predicting lifestyles and emergence of pathogens.</title>
        <authorList>
            <person name="Haridas S."/>
            <person name="Albert R."/>
            <person name="Binder M."/>
            <person name="Bloem J."/>
            <person name="Labutti K."/>
            <person name="Salamov A."/>
            <person name="Andreopoulos B."/>
            <person name="Baker S."/>
            <person name="Barry K."/>
            <person name="Bills G."/>
            <person name="Bluhm B."/>
            <person name="Cannon C."/>
            <person name="Castanera R."/>
            <person name="Culley D."/>
            <person name="Daum C."/>
            <person name="Ezra D."/>
            <person name="Gonzalez J."/>
            <person name="Henrissat B."/>
            <person name="Kuo A."/>
            <person name="Liang C."/>
            <person name="Lipzen A."/>
            <person name="Lutzoni F."/>
            <person name="Magnuson J."/>
            <person name="Mondo S."/>
            <person name="Nolan M."/>
            <person name="Ohm R."/>
            <person name="Pangilinan J."/>
            <person name="Park H.-J."/>
            <person name="Ramirez L."/>
            <person name="Alfaro M."/>
            <person name="Sun H."/>
            <person name="Tritt A."/>
            <person name="Yoshinaga Y."/>
            <person name="Zwiers L.-H."/>
            <person name="Turgeon B."/>
            <person name="Goodwin S."/>
            <person name="Spatafora J."/>
            <person name="Crous P."/>
            <person name="Grigoriev I."/>
        </authorList>
    </citation>
    <scope>NUCLEOTIDE SEQUENCE</scope>
    <source>
        <strain evidence="2">CBS 122367</strain>
    </source>
</reference>
<feature type="region of interest" description="Disordered" evidence="1">
    <location>
        <begin position="179"/>
        <end position="217"/>
    </location>
</feature>
<proteinExistence type="predicted"/>
<dbReference type="Proteomes" id="UP000799291">
    <property type="component" value="Unassembled WGS sequence"/>
</dbReference>
<evidence type="ECO:0000256" key="1">
    <source>
        <dbReference type="SAM" id="MobiDB-lite"/>
    </source>
</evidence>
<protein>
    <submittedName>
        <fullName evidence="2">Uncharacterized protein</fullName>
    </submittedName>
</protein>
<organism evidence="2 3">
    <name type="scientific">Lentithecium fluviatile CBS 122367</name>
    <dbReference type="NCBI Taxonomy" id="1168545"/>
    <lineage>
        <taxon>Eukaryota</taxon>
        <taxon>Fungi</taxon>
        <taxon>Dikarya</taxon>
        <taxon>Ascomycota</taxon>
        <taxon>Pezizomycotina</taxon>
        <taxon>Dothideomycetes</taxon>
        <taxon>Pleosporomycetidae</taxon>
        <taxon>Pleosporales</taxon>
        <taxon>Massarineae</taxon>
        <taxon>Lentitheciaceae</taxon>
        <taxon>Lentithecium</taxon>
    </lineage>
</organism>
<dbReference type="AlphaFoldDB" id="A0A6G1J7Q8"/>
<accession>A0A6G1J7Q8</accession>
<keyword evidence="3" id="KW-1185">Reference proteome</keyword>